<feature type="domain" description="UspA" evidence="2">
    <location>
        <begin position="1"/>
        <end position="132"/>
    </location>
</feature>
<sequence>MLKHILAAIDFSPAWPQLAAQLARLPALGCQRVTLAYVIAEAYTRAPEVRHRAYYEEKLAGIATQLKQDTGLEVDWTVRVGPVARELVAAAAEQGAGALLAGSQGHGVIRELLLGSTVLDLARLADRPLLLAPINGEEAKPLDDICRPLLATDGSEAAAGAEAVFLRFLPQCAGGMVVSVGPWLECPGPGDSRACIEGHIQRLRERAGPPDAFAVELLEEGRPSAEIVRTAEARGADLIILGRRGHNRMTELLLGSTAEAVCRASHRLVLLVPAQSAHSGA</sequence>
<dbReference type="Proteomes" id="UP000275461">
    <property type="component" value="Unassembled WGS sequence"/>
</dbReference>
<dbReference type="PRINTS" id="PR01438">
    <property type="entry name" value="UNVRSLSTRESS"/>
</dbReference>
<reference evidence="3 4" key="1">
    <citation type="submission" date="2018-10" db="EMBL/GenBank/DDBJ databases">
        <title>Genomic Encyclopedia of Type Strains, Phase IV (KMG-IV): sequencing the most valuable type-strain genomes for metagenomic binning, comparative biology and taxonomic classification.</title>
        <authorList>
            <person name="Goeker M."/>
        </authorList>
    </citation>
    <scope>NUCLEOTIDE SEQUENCE [LARGE SCALE GENOMIC DNA]</scope>
    <source>
        <strain evidence="3 4">DSM 12769</strain>
    </source>
</reference>
<dbReference type="PANTHER" id="PTHR46268:SF26">
    <property type="entry name" value="UNIVERSAL STRESS PROTEIN MJ0577"/>
    <property type="match status" value="1"/>
</dbReference>
<protein>
    <submittedName>
        <fullName evidence="3">Nucleotide-binding universal stress UspA family protein</fullName>
    </submittedName>
</protein>
<keyword evidence="4" id="KW-1185">Reference proteome</keyword>
<feature type="domain" description="UspA" evidence="2">
    <location>
        <begin position="203"/>
        <end position="273"/>
    </location>
</feature>
<proteinExistence type="inferred from homology"/>
<dbReference type="InterPro" id="IPR006015">
    <property type="entry name" value="Universal_stress_UspA"/>
</dbReference>
<dbReference type="EMBL" id="RCDA01000002">
    <property type="protein sequence ID" value="RLK48855.1"/>
    <property type="molecule type" value="Genomic_DNA"/>
</dbReference>
<dbReference type="RefSeq" id="WP_121442484.1">
    <property type="nucleotide sequence ID" value="NZ_RCDA01000002.1"/>
</dbReference>
<comment type="caution">
    <text evidence="3">The sequence shown here is derived from an EMBL/GenBank/DDBJ whole genome shotgun (WGS) entry which is preliminary data.</text>
</comment>
<evidence type="ECO:0000259" key="2">
    <source>
        <dbReference type="Pfam" id="PF00582"/>
    </source>
</evidence>
<dbReference type="OrthoDB" id="6872702at2"/>
<gene>
    <name evidence="3" type="ORF">DFR31_1970</name>
</gene>
<dbReference type="PANTHER" id="PTHR46268">
    <property type="entry name" value="STRESS RESPONSE PROTEIN NHAX"/>
    <property type="match status" value="1"/>
</dbReference>
<accession>A0A498BZ93</accession>
<dbReference type="SUPFAM" id="SSF52402">
    <property type="entry name" value="Adenine nucleotide alpha hydrolases-like"/>
    <property type="match status" value="2"/>
</dbReference>
<dbReference type="CDD" id="cd00293">
    <property type="entry name" value="USP-like"/>
    <property type="match status" value="2"/>
</dbReference>
<evidence type="ECO:0000313" key="3">
    <source>
        <dbReference type="EMBL" id="RLK48855.1"/>
    </source>
</evidence>
<dbReference type="AlphaFoldDB" id="A0A498BZ93"/>
<dbReference type="Pfam" id="PF00582">
    <property type="entry name" value="Usp"/>
    <property type="match status" value="2"/>
</dbReference>
<organism evidence="3 4">
    <name type="scientific">Alkalispirillum mobile</name>
    <dbReference type="NCBI Taxonomy" id="85925"/>
    <lineage>
        <taxon>Bacteria</taxon>
        <taxon>Pseudomonadati</taxon>
        <taxon>Pseudomonadota</taxon>
        <taxon>Gammaproteobacteria</taxon>
        <taxon>Chromatiales</taxon>
        <taxon>Ectothiorhodospiraceae</taxon>
        <taxon>Alkalispirillum</taxon>
    </lineage>
</organism>
<comment type="similarity">
    <text evidence="1">Belongs to the universal stress protein A family.</text>
</comment>
<evidence type="ECO:0000256" key="1">
    <source>
        <dbReference type="ARBA" id="ARBA00008791"/>
    </source>
</evidence>
<evidence type="ECO:0000313" key="4">
    <source>
        <dbReference type="Proteomes" id="UP000275461"/>
    </source>
</evidence>
<dbReference type="InterPro" id="IPR014729">
    <property type="entry name" value="Rossmann-like_a/b/a_fold"/>
</dbReference>
<dbReference type="InterPro" id="IPR006016">
    <property type="entry name" value="UspA"/>
</dbReference>
<dbReference type="Gene3D" id="3.40.50.620">
    <property type="entry name" value="HUPs"/>
    <property type="match status" value="2"/>
</dbReference>
<name>A0A498BZ93_9GAMM</name>